<dbReference type="PROSITE" id="PS01298">
    <property type="entry name" value="DAPB"/>
    <property type="match status" value="1"/>
</dbReference>
<dbReference type="InterPro" id="IPR036291">
    <property type="entry name" value="NAD(P)-bd_dom_sf"/>
</dbReference>
<dbReference type="NCBIfam" id="TIGR00036">
    <property type="entry name" value="dapB"/>
    <property type="match status" value="1"/>
</dbReference>
<evidence type="ECO:0000256" key="14">
    <source>
        <dbReference type="HAMAP-Rule" id="MF_00102"/>
    </source>
</evidence>
<dbReference type="EC" id="1.17.1.8" evidence="11 14"/>
<evidence type="ECO:0000259" key="15">
    <source>
        <dbReference type="Pfam" id="PF01113"/>
    </source>
</evidence>
<keyword evidence="9 14" id="KW-0457">Lysine biosynthesis</keyword>
<evidence type="ECO:0000256" key="2">
    <source>
        <dbReference type="ARBA" id="ARBA00006642"/>
    </source>
</evidence>
<dbReference type="InterPro" id="IPR000846">
    <property type="entry name" value="DapB_N"/>
</dbReference>
<dbReference type="HAMAP" id="MF_00102">
    <property type="entry name" value="DapB"/>
    <property type="match status" value="1"/>
</dbReference>
<keyword evidence="4 14" id="KW-0028">Amino-acid biosynthesis</keyword>
<protein>
    <recommendedName>
        <fullName evidence="11 14">4-hydroxy-tetrahydrodipicolinate reductase</fullName>
        <shortName evidence="14">HTPA reductase</shortName>
        <ecNumber evidence="11 14">1.17.1.8</ecNumber>
    </recommendedName>
</protein>
<evidence type="ECO:0000256" key="9">
    <source>
        <dbReference type="ARBA" id="ARBA00023154"/>
    </source>
</evidence>
<dbReference type="UniPathway" id="UPA00034">
    <property type="reaction ID" value="UER00018"/>
</dbReference>
<organism evidence="17 18">
    <name type="scientific">Candidatus Nitrosacidococcus tergens</name>
    <dbReference type="NCBI Taxonomy" id="553981"/>
    <lineage>
        <taxon>Bacteria</taxon>
        <taxon>Pseudomonadati</taxon>
        <taxon>Pseudomonadota</taxon>
        <taxon>Gammaproteobacteria</taxon>
        <taxon>Chromatiales</taxon>
        <taxon>Chromatiaceae</taxon>
        <taxon>Candidatus Nitrosacidococcus</taxon>
    </lineage>
</organism>
<evidence type="ECO:0000256" key="10">
    <source>
        <dbReference type="ARBA" id="ARBA00037922"/>
    </source>
</evidence>
<dbReference type="GO" id="GO:0019877">
    <property type="term" value="P:diaminopimelate biosynthetic process"/>
    <property type="evidence" value="ECO:0007669"/>
    <property type="project" value="UniProtKB-UniRule"/>
</dbReference>
<comment type="similarity">
    <text evidence="2 14">Belongs to the DapB family.</text>
</comment>
<feature type="binding site" evidence="14">
    <location>
        <begin position="98"/>
        <end position="100"/>
    </location>
    <ligand>
        <name>NAD(+)</name>
        <dbReference type="ChEBI" id="CHEBI:57540"/>
    </ligand>
</feature>
<dbReference type="InterPro" id="IPR022664">
    <property type="entry name" value="DapB_N_CS"/>
</dbReference>
<comment type="caution">
    <text evidence="14">Was originally thought to be a dihydrodipicolinate reductase (DHDPR), catalyzing the conversion of dihydrodipicolinate to tetrahydrodipicolinate. However, it was shown in E.coli that the substrate of the enzymatic reaction is not dihydrodipicolinate (DHDP) but in fact (2S,4S)-4-hydroxy-2,3,4,5-tetrahydrodipicolinic acid (HTPA), the product released by the DapA-catalyzed reaction.</text>
</comment>
<evidence type="ECO:0000256" key="7">
    <source>
        <dbReference type="ARBA" id="ARBA00023002"/>
    </source>
</evidence>
<keyword evidence="18" id="KW-1185">Reference proteome</keyword>
<dbReference type="RefSeq" id="WP_197744590.1">
    <property type="nucleotide sequence ID" value="NZ_LR778175.1"/>
</dbReference>
<dbReference type="PANTHER" id="PTHR20836:SF0">
    <property type="entry name" value="4-HYDROXY-TETRAHYDRODIPICOLINATE REDUCTASE 1, CHLOROPLASTIC-RELATED"/>
    <property type="match status" value="1"/>
</dbReference>
<comment type="subunit">
    <text evidence="14">Homotetramer.</text>
</comment>
<dbReference type="Gene3D" id="3.30.360.10">
    <property type="entry name" value="Dihydrodipicolinate Reductase, domain 2"/>
    <property type="match status" value="1"/>
</dbReference>
<feature type="domain" description="Dihydrodipicolinate reductase C-terminal" evidence="16">
    <location>
        <begin position="128"/>
        <end position="263"/>
    </location>
</feature>
<accession>A0A7G1Q7H6</accession>
<dbReference type="Proteomes" id="UP000516072">
    <property type="component" value="Chromosome"/>
</dbReference>
<dbReference type="GO" id="GO:0051287">
    <property type="term" value="F:NAD binding"/>
    <property type="evidence" value="ECO:0007669"/>
    <property type="project" value="UniProtKB-UniRule"/>
</dbReference>
<dbReference type="PIRSF" id="PIRSF000161">
    <property type="entry name" value="DHPR"/>
    <property type="match status" value="1"/>
</dbReference>
<dbReference type="GO" id="GO:0005829">
    <property type="term" value="C:cytosol"/>
    <property type="evidence" value="ECO:0007669"/>
    <property type="project" value="TreeGrafter"/>
</dbReference>
<dbReference type="KEGG" id="ntg:NSCAC_0208"/>
<comment type="subcellular location">
    <subcellularLocation>
        <location evidence="1 14">Cytoplasm</location>
    </subcellularLocation>
</comment>
<dbReference type="GO" id="GO:0050661">
    <property type="term" value="F:NADP binding"/>
    <property type="evidence" value="ECO:0007669"/>
    <property type="project" value="UniProtKB-UniRule"/>
</dbReference>
<sequence length="266" mass="29035">MIRIAITGAAGRMGRSLVQAGYQDKRIAISAASEHPDSPFIGEDVGVLAGVGVLQVSIITHLTEKKEDFDLIIDFTRPEVSLAHIKVCEENAKPIVIGTTGFTSDQCQELIKASHRIPIVFAPNMSVGINLCLKLLEITSHVLGKEADIEIIEAHHRHKSDSPSGTALRMGEVIAQELNLDLNSCIVSGQRKSRDKESKTIGFSSLRIGDTPGEHTVVFAMEGERIEVSHKALNRMIFAYGAIRAAHWIVDKSPGLYNMQDVLDFS</sequence>
<evidence type="ECO:0000256" key="5">
    <source>
        <dbReference type="ARBA" id="ARBA00022857"/>
    </source>
</evidence>
<dbReference type="GO" id="GO:0009089">
    <property type="term" value="P:lysine biosynthetic process via diaminopimelate"/>
    <property type="evidence" value="ECO:0007669"/>
    <property type="project" value="UniProtKB-UniRule"/>
</dbReference>
<proteinExistence type="inferred from homology"/>
<evidence type="ECO:0000256" key="13">
    <source>
        <dbReference type="ARBA" id="ARBA00049396"/>
    </source>
</evidence>
<dbReference type="SUPFAM" id="SSF51735">
    <property type="entry name" value="NAD(P)-binding Rossmann-fold domains"/>
    <property type="match status" value="1"/>
</dbReference>
<comment type="catalytic activity">
    <reaction evidence="13 14">
        <text>(S)-2,3,4,5-tetrahydrodipicolinate + NAD(+) + H2O = (2S,4S)-4-hydroxy-2,3,4,5-tetrahydrodipicolinate + NADH + H(+)</text>
        <dbReference type="Rhea" id="RHEA:35323"/>
        <dbReference type="ChEBI" id="CHEBI:15377"/>
        <dbReference type="ChEBI" id="CHEBI:15378"/>
        <dbReference type="ChEBI" id="CHEBI:16845"/>
        <dbReference type="ChEBI" id="CHEBI:57540"/>
        <dbReference type="ChEBI" id="CHEBI:57945"/>
        <dbReference type="ChEBI" id="CHEBI:67139"/>
        <dbReference type="EC" id="1.17.1.8"/>
    </reaction>
</comment>
<dbReference type="Pfam" id="PF05173">
    <property type="entry name" value="DapB_C"/>
    <property type="match status" value="1"/>
</dbReference>
<dbReference type="Pfam" id="PF01113">
    <property type="entry name" value="DapB_N"/>
    <property type="match status" value="1"/>
</dbReference>
<evidence type="ECO:0000256" key="12">
    <source>
        <dbReference type="ARBA" id="ARBA00049080"/>
    </source>
</evidence>
<dbReference type="GO" id="GO:0008839">
    <property type="term" value="F:4-hydroxy-tetrahydrodipicolinate reductase"/>
    <property type="evidence" value="ECO:0007669"/>
    <property type="project" value="UniProtKB-UniRule"/>
</dbReference>
<keyword evidence="8 14" id="KW-0520">NAD</keyword>
<name>A0A7G1Q7H6_9GAMM</name>
<keyword evidence="5 14" id="KW-0521">NADP</keyword>
<dbReference type="CDD" id="cd02274">
    <property type="entry name" value="DHDPR_N"/>
    <property type="match status" value="1"/>
</dbReference>
<evidence type="ECO:0000313" key="18">
    <source>
        <dbReference type="Proteomes" id="UP000516072"/>
    </source>
</evidence>
<keyword evidence="7 14" id="KW-0560">Oxidoreductase</keyword>
<keyword evidence="3 14" id="KW-0963">Cytoplasm</keyword>
<evidence type="ECO:0000256" key="6">
    <source>
        <dbReference type="ARBA" id="ARBA00022915"/>
    </source>
</evidence>
<dbReference type="EMBL" id="LR778175">
    <property type="protein sequence ID" value="CAB1274516.1"/>
    <property type="molecule type" value="Genomic_DNA"/>
</dbReference>
<dbReference type="SUPFAM" id="SSF55347">
    <property type="entry name" value="Glyceraldehyde-3-phosphate dehydrogenase-like, C-terminal domain"/>
    <property type="match status" value="1"/>
</dbReference>
<comment type="catalytic activity">
    <reaction evidence="12 14">
        <text>(S)-2,3,4,5-tetrahydrodipicolinate + NADP(+) + H2O = (2S,4S)-4-hydroxy-2,3,4,5-tetrahydrodipicolinate + NADPH + H(+)</text>
        <dbReference type="Rhea" id="RHEA:35331"/>
        <dbReference type="ChEBI" id="CHEBI:15377"/>
        <dbReference type="ChEBI" id="CHEBI:15378"/>
        <dbReference type="ChEBI" id="CHEBI:16845"/>
        <dbReference type="ChEBI" id="CHEBI:57783"/>
        <dbReference type="ChEBI" id="CHEBI:58349"/>
        <dbReference type="ChEBI" id="CHEBI:67139"/>
        <dbReference type="EC" id="1.17.1.8"/>
    </reaction>
</comment>
<feature type="binding site" evidence="14">
    <location>
        <begin position="8"/>
        <end position="13"/>
    </location>
    <ligand>
        <name>NAD(+)</name>
        <dbReference type="ChEBI" id="CHEBI:57540"/>
    </ligand>
</feature>
<dbReference type="InterPro" id="IPR023940">
    <property type="entry name" value="DHDPR_bac"/>
</dbReference>
<dbReference type="Gene3D" id="3.40.50.720">
    <property type="entry name" value="NAD(P)-binding Rossmann-like Domain"/>
    <property type="match status" value="1"/>
</dbReference>
<dbReference type="PANTHER" id="PTHR20836">
    <property type="entry name" value="DIHYDRODIPICOLINATE REDUCTASE"/>
    <property type="match status" value="1"/>
</dbReference>
<evidence type="ECO:0000256" key="8">
    <source>
        <dbReference type="ARBA" id="ARBA00023027"/>
    </source>
</evidence>
<comment type="function">
    <text evidence="14">Catalyzes the conversion of 4-hydroxy-tetrahydrodipicolinate (HTPA) to tetrahydrodipicolinate.</text>
</comment>
<evidence type="ECO:0000256" key="4">
    <source>
        <dbReference type="ARBA" id="ARBA00022605"/>
    </source>
</evidence>
<comment type="caution">
    <text evidence="14">Lacks conserved residue(s) required for the propagation of feature annotation.</text>
</comment>
<feature type="binding site" evidence="14">
    <location>
        <begin position="165"/>
        <end position="166"/>
    </location>
    <ligand>
        <name>(S)-2,3,4,5-tetrahydrodipicolinate</name>
        <dbReference type="ChEBI" id="CHEBI:16845"/>
    </ligand>
</feature>
<gene>
    <name evidence="14 17" type="primary">dapB</name>
    <name evidence="17" type="ORF">NSCAC_0208</name>
</gene>
<dbReference type="FunFam" id="3.40.50.720:FF:000048">
    <property type="entry name" value="4-hydroxy-tetrahydrodipicolinate reductase"/>
    <property type="match status" value="1"/>
</dbReference>
<comment type="pathway">
    <text evidence="10 14">Amino-acid biosynthesis; L-lysine biosynthesis via DAP pathway; (S)-tetrahydrodipicolinate from L-aspartate: step 4/4.</text>
</comment>
<feature type="active site" description="Proton donor" evidence="14">
    <location>
        <position position="159"/>
    </location>
</feature>
<feature type="active site" description="Proton donor/acceptor" evidence="14">
    <location>
        <position position="155"/>
    </location>
</feature>
<evidence type="ECO:0000259" key="16">
    <source>
        <dbReference type="Pfam" id="PF05173"/>
    </source>
</evidence>
<dbReference type="GO" id="GO:0016726">
    <property type="term" value="F:oxidoreductase activity, acting on CH or CH2 groups, NAD or NADP as acceptor"/>
    <property type="evidence" value="ECO:0007669"/>
    <property type="project" value="UniProtKB-UniRule"/>
</dbReference>
<dbReference type="InterPro" id="IPR022663">
    <property type="entry name" value="DapB_C"/>
</dbReference>
<dbReference type="FunFam" id="3.30.360.10:FF:000004">
    <property type="entry name" value="4-hydroxy-tetrahydrodipicolinate reductase"/>
    <property type="match status" value="1"/>
</dbReference>
<feature type="binding site" evidence="14">
    <location>
        <begin position="122"/>
        <end position="125"/>
    </location>
    <ligand>
        <name>NAD(+)</name>
        <dbReference type="ChEBI" id="CHEBI:57540"/>
    </ligand>
</feature>
<keyword evidence="6 14" id="KW-0220">Diaminopimelate biosynthesis</keyword>
<feature type="domain" description="Dihydrodipicolinate reductase N-terminal" evidence="15">
    <location>
        <begin position="2"/>
        <end position="125"/>
    </location>
</feature>
<feature type="binding site" evidence="14">
    <location>
        <position position="156"/>
    </location>
    <ligand>
        <name>(S)-2,3,4,5-tetrahydrodipicolinate</name>
        <dbReference type="ChEBI" id="CHEBI:16845"/>
    </ligand>
</feature>
<evidence type="ECO:0000256" key="11">
    <source>
        <dbReference type="ARBA" id="ARBA00038983"/>
    </source>
</evidence>
<evidence type="ECO:0000256" key="1">
    <source>
        <dbReference type="ARBA" id="ARBA00004496"/>
    </source>
</evidence>
<evidence type="ECO:0000313" key="17">
    <source>
        <dbReference type="EMBL" id="CAB1274516.1"/>
    </source>
</evidence>
<evidence type="ECO:0000256" key="3">
    <source>
        <dbReference type="ARBA" id="ARBA00022490"/>
    </source>
</evidence>
<dbReference type="AlphaFoldDB" id="A0A7G1Q7H6"/>
<reference evidence="17 18" key="1">
    <citation type="submission" date="2020-03" db="EMBL/GenBank/DDBJ databases">
        <authorList>
            <person name="Picone N."/>
        </authorList>
    </citation>
    <scope>NUCLEOTIDE SEQUENCE [LARGE SCALE GENOMIC DNA]</scope>
    <source>
        <strain evidence="17">NSCAC1</strain>
    </source>
</reference>